<organism evidence="2 3">
    <name type="scientific">Petrolisthes manimaculis</name>
    <dbReference type="NCBI Taxonomy" id="1843537"/>
    <lineage>
        <taxon>Eukaryota</taxon>
        <taxon>Metazoa</taxon>
        <taxon>Ecdysozoa</taxon>
        <taxon>Arthropoda</taxon>
        <taxon>Crustacea</taxon>
        <taxon>Multicrustacea</taxon>
        <taxon>Malacostraca</taxon>
        <taxon>Eumalacostraca</taxon>
        <taxon>Eucarida</taxon>
        <taxon>Decapoda</taxon>
        <taxon>Pleocyemata</taxon>
        <taxon>Anomura</taxon>
        <taxon>Galatheoidea</taxon>
        <taxon>Porcellanidae</taxon>
        <taxon>Petrolisthes</taxon>
    </lineage>
</organism>
<feature type="region of interest" description="Disordered" evidence="1">
    <location>
        <begin position="285"/>
        <end position="317"/>
    </location>
</feature>
<protein>
    <submittedName>
        <fullName evidence="2">Uncharacterized protein</fullName>
    </submittedName>
</protein>
<comment type="caution">
    <text evidence="2">The sequence shown here is derived from an EMBL/GenBank/DDBJ whole genome shotgun (WGS) entry which is preliminary data.</text>
</comment>
<reference evidence="2" key="1">
    <citation type="submission" date="2023-11" db="EMBL/GenBank/DDBJ databases">
        <title>Genome assemblies of two species of porcelain crab, Petrolisthes cinctipes and Petrolisthes manimaculis (Anomura: Porcellanidae).</title>
        <authorList>
            <person name="Angst P."/>
        </authorList>
    </citation>
    <scope>NUCLEOTIDE SEQUENCE</scope>
    <source>
        <strain evidence="2">PB745_02</strain>
        <tissue evidence="2">Gill</tissue>
    </source>
</reference>
<dbReference type="Proteomes" id="UP001292094">
    <property type="component" value="Unassembled WGS sequence"/>
</dbReference>
<evidence type="ECO:0000313" key="2">
    <source>
        <dbReference type="EMBL" id="KAK4328021.1"/>
    </source>
</evidence>
<feature type="compositionally biased region" description="Basic and acidic residues" evidence="1">
    <location>
        <begin position="285"/>
        <end position="300"/>
    </location>
</feature>
<dbReference type="AlphaFoldDB" id="A0AAE1QJS9"/>
<sequence>MASSVSLPQTGQQQQQQQHLQVVEGEEQPRPGVTVTLPTIQVGEFHPTSGDSQPGASSGMTTLLLPPLEPVPEVTPAEWEVRLPPLVPPSGLSEAVQVVQQMGTLLYLLPRRPVHHLQYNPYDFSVVTKRPKGTRQYGILSSAGVTQVWEDQVTFTAITDFQREVALYSRLRKIRFFRNFRVSKTWQVWRRSVMTRKVREAKIRLTAYLLTLQPPFHATLVHVAGLSHRLSHMGLLQVTGEEACGVEAWVVRQEEGLEEVRTLLSAFKTLLLQVVAAITQAEDANQEHDGSELLSGEKQRTGSPRSTTGSSSLTRRHSHTSVLKMVRVVDLMVSSTLRTVLHNTFTSLLHALMPTPPSNISQQDEVDVTEEASGTFLVEAQVEGGEVSCWPGREGLVGGMRAVLRACEATLLSLTPFYSCLISLHTTECLVNNFTCLRLGSVSCEENLVLRIMLEDDLDLRTTGDKILALVEDGWRRVEAEVAPRQDLLRQADVKGNQEEGLQDRELSDVGDELARVEGLVVSARGLKEVVEGFDLRVKSLLTDANDKWLGLELAPVTAHQVVTLLNYVTQVKDQMEGVNKEERVIRDAYHMIRGYHITLHPEVHNKYEALQKVKLLRKSVHRSLMERPASVRKLKQLLEKEIKEVDGETAKLAEQVQALRFLRVSSDREEALKMLEAADSRASTIRTHASTITEYQTRFQV</sequence>
<evidence type="ECO:0000256" key="1">
    <source>
        <dbReference type="SAM" id="MobiDB-lite"/>
    </source>
</evidence>
<evidence type="ECO:0000313" key="3">
    <source>
        <dbReference type="Proteomes" id="UP001292094"/>
    </source>
</evidence>
<name>A0AAE1QJS9_9EUCA</name>
<feature type="region of interest" description="Disordered" evidence="1">
    <location>
        <begin position="1"/>
        <end position="31"/>
    </location>
</feature>
<feature type="compositionally biased region" description="Low complexity" evidence="1">
    <location>
        <begin position="301"/>
        <end position="313"/>
    </location>
</feature>
<feature type="compositionally biased region" description="Low complexity" evidence="1">
    <location>
        <begin position="9"/>
        <end position="23"/>
    </location>
</feature>
<accession>A0AAE1QJS9</accession>
<dbReference type="EMBL" id="JAWZYT010000104">
    <property type="protein sequence ID" value="KAK4328021.1"/>
    <property type="molecule type" value="Genomic_DNA"/>
</dbReference>
<keyword evidence="3" id="KW-1185">Reference proteome</keyword>
<proteinExistence type="predicted"/>
<gene>
    <name evidence="2" type="ORF">Pmani_001495</name>
</gene>